<dbReference type="InterPro" id="IPR012347">
    <property type="entry name" value="Ferritin-like"/>
</dbReference>
<reference evidence="7 8" key="1">
    <citation type="journal article" date="2015" name="Nature">
        <title>rRNA introns, odd ribosomes, and small enigmatic genomes across a large radiation of phyla.</title>
        <authorList>
            <person name="Brown C.T."/>
            <person name="Hug L.A."/>
            <person name="Thomas B.C."/>
            <person name="Sharon I."/>
            <person name="Castelle C.J."/>
            <person name="Singh A."/>
            <person name="Wilkins M.J."/>
            <person name="Williams K.H."/>
            <person name="Banfield J.F."/>
        </authorList>
    </citation>
    <scope>NUCLEOTIDE SEQUENCE [LARGE SCALE GENOMIC DNA]</scope>
</reference>
<evidence type="ECO:0000256" key="5">
    <source>
        <dbReference type="ARBA" id="ARBA00023004"/>
    </source>
</evidence>
<comment type="caution">
    <text evidence="7">The sequence shown here is derived from an EMBL/GenBank/DDBJ whole genome shotgun (WGS) entry which is preliminary data.</text>
</comment>
<dbReference type="SUPFAM" id="SSF47240">
    <property type="entry name" value="Ferritin-like"/>
    <property type="match status" value="1"/>
</dbReference>
<dbReference type="CDD" id="cd01041">
    <property type="entry name" value="Rubrerythrin"/>
    <property type="match status" value="1"/>
</dbReference>
<organism evidence="7 8">
    <name type="scientific">Candidatus Kuenenbacteria bacterium GW2011_GWA2_42_15</name>
    <dbReference type="NCBI Taxonomy" id="1618677"/>
    <lineage>
        <taxon>Bacteria</taxon>
        <taxon>Candidatus Kueneniibacteriota</taxon>
    </lineage>
</organism>
<dbReference type="InterPro" id="IPR048574">
    <property type="entry name" value="RUBY_RBDX"/>
</dbReference>
<dbReference type="GO" id="GO:0016491">
    <property type="term" value="F:oxidoreductase activity"/>
    <property type="evidence" value="ECO:0007669"/>
    <property type="project" value="InterPro"/>
</dbReference>
<dbReference type="GO" id="GO:0046872">
    <property type="term" value="F:metal ion binding"/>
    <property type="evidence" value="ECO:0007669"/>
    <property type="project" value="UniProtKB-KW"/>
</dbReference>
<keyword evidence="3" id="KW-0479">Metal-binding</keyword>
<keyword evidence="2" id="KW-0813">Transport</keyword>
<dbReference type="Proteomes" id="UP000034516">
    <property type="component" value="Unassembled WGS sequence"/>
</dbReference>
<dbReference type="InterPro" id="IPR009078">
    <property type="entry name" value="Ferritin-like_SF"/>
</dbReference>
<evidence type="ECO:0000256" key="2">
    <source>
        <dbReference type="ARBA" id="ARBA00022448"/>
    </source>
</evidence>
<name>A0A0G1BR41_9BACT</name>
<gene>
    <name evidence="7" type="ORF">UV02_C0051G0002</name>
</gene>
<evidence type="ECO:0000313" key="8">
    <source>
        <dbReference type="Proteomes" id="UP000034516"/>
    </source>
</evidence>
<dbReference type="InterPro" id="IPR009040">
    <property type="entry name" value="Ferritin-like_diiron"/>
</dbReference>
<dbReference type="InterPro" id="IPR052364">
    <property type="entry name" value="Rubrerythrin"/>
</dbReference>
<dbReference type="EMBL" id="LCCW01000051">
    <property type="protein sequence ID" value="KKS39928.1"/>
    <property type="molecule type" value="Genomic_DNA"/>
</dbReference>
<dbReference type="PROSITE" id="PS50905">
    <property type="entry name" value="FERRITIN_LIKE"/>
    <property type="match status" value="1"/>
</dbReference>
<dbReference type="Gene3D" id="2.20.28.10">
    <property type="match status" value="1"/>
</dbReference>
<dbReference type="PANTHER" id="PTHR43865:SF1">
    <property type="entry name" value="RUBRERYTHRIN-RELATED"/>
    <property type="match status" value="1"/>
</dbReference>
<dbReference type="PANTHER" id="PTHR43865">
    <property type="entry name" value="RUBRERYTHRIN-RELATED"/>
    <property type="match status" value="1"/>
</dbReference>
<dbReference type="Gene3D" id="1.20.1260.10">
    <property type="match status" value="1"/>
</dbReference>
<dbReference type="InterPro" id="IPR003251">
    <property type="entry name" value="Rr_diiron-bd_dom"/>
</dbReference>
<feature type="domain" description="Ferritin-like diiron" evidence="6">
    <location>
        <begin position="1"/>
        <end position="140"/>
    </location>
</feature>
<evidence type="ECO:0000259" key="6">
    <source>
        <dbReference type="PROSITE" id="PS50905"/>
    </source>
</evidence>
<dbReference type="NCBIfam" id="NF045767">
    <property type="entry name" value="RuberyRbr"/>
    <property type="match status" value="1"/>
</dbReference>
<accession>A0A0G1BR41</accession>
<dbReference type="SUPFAM" id="SSF57802">
    <property type="entry name" value="Rubredoxin-like"/>
    <property type="match status" value="1"/>
</dbReference>
<evidence type="ECO:0000313" key="7">
    <source>
        <dbReference type="EMBL" id="KKS39928.1"/>
    </source>
</evidence>
<dbReference type="PATRIC" id="fig|1618677.3.peg.818"/>
<evidence type="ECO:0000256" key="4">
    <source>
        <dbReference type="ARBA" id="ARBA00022982"/>
    </source>
</evidence>
<dbReference type="Pfam" id="PF02915">
    <property type="entry name" value="Rubrerythrin"/>
    <property type="match status" value="1"/>
</dbReference>
<comment type="cofactor">
    <cofactor evidence="1">
        <name>Fe(3+)</name>
        <dbReference type="ChEBI" id="CHEBI:29034"/>
    </cofactor>
</comment>
<sequence length="185" mass="21416">MQQTQANLLKAIAGESMARNKYTFYAEIAVKEGMMWVAKVFEETADNERAHAQEELEKLAEKTEMTNTYDLHPLGKTLENLRHAAEGEEYEFGTMYPNFEKIAREEGEVEVANLFKEISEVEEKHAERYTILADRLEQGKLFESEEEVEWKCLNCGYIHKGKIAPLKCPLCTKPQGWYMELKAVR</sequence>
<proteinExistence type="predicted"/>
<evidence type="ECO:0000256" key="3">
    <source>
        <dbReference type="ARBA" id="ARBA00022723"/>
    </source>
</evidence>
<dbReference type="Pfam" id="PF21349">
    <property type="entry name" value="RUBY_RBDX"/>
    <property type="match status" value="1"/>
</dbReference>
<dbReference type="AlphaFoldDB" id="A0A0G1BR41"/>
<keyword evidence="5" id="KW-0408">Iron</keyword>
<evidence type="ECO:0000256" key="1">
    <source>
        <dbReference type="ARBA" id="ARBA00001965"/>
    </source>
</evidence>
<protein>
    <submittedName>
        <fullName evidence="7">Rubrerythrin</fullName>
    </submittedName>
</protein>
<keyword evidence="4" id="KW-0249">Electron transport</keyword>